<dbReference type="InterPro" id="IPR014105">
    <property type="entry name" value="Carotenoid/retinoid_OxRdtase"/>
</dbReference>
<dbReference type="PANTHER" id="PTHR43734">
    <property type="entry name" value="PHYTOENE DESATURASE"/>
    <property type="match status" value="1"/>
</dbReference>
<dbReference type="InterPro" id="IPR002937">
    <property type="entry name" value="Amino_oxidase"/>
</dbReference>
<evidence type="ECO:0000259" key="5">
    <source>
        <dbReference type="Pfam" id="PF01593"/>
    </source>
</evidence>
<dbReference type="RefSeq" id="WP_007323935.1">
    <property type="nucleotide sequence ID" value="NZ_BAEE01000089.1"/>
</dbReference>
<dbReference type="AlphaFoldDB" id="G7H7N6"/>
<dbReference type="GO" id="GO:0016117">
    <property type="term" value="P:carotenoid biosynthetic process"/>
    <property type="evidence" value="ECO:0007669"/>
    <property type="project" value="UniProtKB-KW"/>
</dbReference>
<proteinExistence type="inferred from homology"/>
<evidence type="ECO:0000256" key="4">
    <source>
        <dbReference type="RuleBase" id="RU362075"/>
    </source>
</evidence>
<dbReference type="STRING" id="1073574.GOARA_089_00440"/>
<keyword evidence="7" id="KW-1185">Reference proteome</keyword>
<dbReference type="EMBL" id="BAEE01000089">
    <property type="protein sequence ID" value="GAB11861.1"/>
    <property type="molecule type" value="Genomic_DNA"/>
</dbReference>
<gene>
    <name evidence="6" type="primary">crtI</name>
    <name evidence="6" type="ORF">GOARA_089_00440</name>
</gene>
<feature type="domain" description="Amine oxidase" evidence="5">
    <location>
        <begin position="21"/>
        <end position="517"/>
    </location>
</feature>
<dbReference type="PRINTS" id="PR00419">
    <property type="entry name" value="ADXRDTASE"/>
</dbReference>
<evidence type="ECO:0000313" key="7">
    <source>
        <dbReference type="Proteomes" id="UP000035088"/>
    </source>
</evidence>
<dbReference type="GO" id="GO:0016491">
    <property type="term" value="F:oxidoreductase activity"/>
    <property type="evidence" value="ECO:0007669"/>
    <property type="project" value="UniProtKB-KW"/>
</dbReference>
<accession>G7H7N6</accession>
<dbReference type="InterPro" id="IPR036188">
    <property type="entry name" value="FAD/NAD-bd_sf"/>
</dbReference>
<organism evidence="6 7">
    <name type="scientific">Gordonia araii NBRC 100433</name>
    <dbReference type="NCBI Taxonomy" id="1073574"/>
    <lineage>
        <taxon>Bacteria</taxon>
        <taxon>Bacillati</taxon>
        <taxon>Actinomycetota</taxon>
        <taxon>Actinomycetes</taxon>
        <taxon>Mycobacteriales</taxon>
        <taxon>Gordoniaceae</taxon>
        <taxon>Gordonia</taxon>
    </lineage>
</organism>
<reference evidence="6 7" key="1">
    <citation type="submission" date="2011-11" db="EMBL/GenBank/DDBJ databases">
        <title>Whole genome shotgun sequence of Gordonia araii NBRC 100433.</title>
        <authorList>
            <person name="Yoshida Y."/>
            <person name="Hosoyama A."/>
            <person name="Tsuchikane K."/>
            <person name="Katsumata H."/>
            <person name="Yamazaki S."/>
            <person name="Fujita N."/>
        </authorList>
    </citation>
    <scope>NUCLEOTIDE SEQUENCE [LARGE SCALE GENOMIC DNA]</scope>
    <source>
        <strain evidence="6 7">NBRC 100433</strain>
    </source>
</reference>
<dbReference type="Gene3D" id="3.50.50.60">
    <property type="entry name" value="FAD/NAD(P)-binding domain"/>
    <property type="match status" value="2"/>
</dbReference>
<keyword evidence="2 4" id="KW-0125">Carotenoid biosynthesis</keyword>
<comment type="pathway">
    <text evidence="1 4">Carotenoid biosynthesis.</text>
</comment>
<dbReference type="PANTHER" id="PTHR43734:SF1">
    <property type="entry name" value="PHYTOENE DESATURASE"/>
    <property type="match status" value="1"/>
</dbReference>
<dbReference type="NCBIfam" id="TIGR02734">
    <property type="entry name" value="crtI_fam"/>
    <property type="match status" value="1"/>
</dbReference>
<comment type="similarity">
    <text evidence="4">Belongs to the carotenoid/retinoid oxidoreductase family.</text>
</comment>
<comment type="caution">
    <text evidence="6">The sequence shown here is derived from an EMBL/GenBank/DDBJ whole genome shotgun (WGS) entry which is preliminary data.</text>
</comment>
<evidence type="ECO:0000313" key="6">
    <source>
        <dbReference type="EMBL" id="GAB11861.1"/>
    </source>
</evidence>
<dbReference type="Proteomes" id="UP000035088">
    <property type="component" value="Unassembled WGS sequence"/>
</dbReference>
<name>G7H7N6_9ACTN</name>
<protein>
    <submittedName>
        <fullName evidence="6">Phytoene dehydrogenase</fullName>
    </submittedName>
</protein>
<sequence>MGESRRVTGPTDRVVVIGAGLAGLSAALHLRGTGRTVTVVEAGQRPGGLVRTETLHAQDGSTHRFDTGATILTMPELAFDALRAVGVDRDEAAARLSLRPVDPAYAARFADGTVLGVARDRDARIAAVADAFGTEAADGVERLSGWLEGLYDIEFPHFIDRNHDRVADYLRGDMRAATGGLIRHGAVRGLTGAIDRFVKDERLQRVYSFQALYAGVPPARAAAIYAVIAHMDIGRGVSYPAPGMGRLPQVLAEAFAESGGDLRMATRATGFERTGRRITGVRIADADGGTDVLPADAVVAACGAATVRRLLGGDGSRGRSSRRIRYSPSAVVAHLVVDEAATARWPGHHHTIDFGEAWETTFAEIAPRRRGGGRLMSDPSVLITRPAITSPEGFRSGGRESVSVLWPCPNTESADLPWAELAADYVGRELRVLAERGYPGVDTAEVLRVDTPATWAQRGYAAGTPFAAAHTVAQTGPLRTPNLDRRRPNLVLAGADTVPGVGIPPVLVSGRLAADRIAPMPGRGSW</sequence>
<dbReference type="Pfam" id="PF01593">
    <property type="entry name" value="Amino_oxidase"/>
    <property type="match status" value="1"/>
</dbReference>
<evidence type="ECO:0000256" key="3">
    <source>
        <dbReference type="ARBA" id="ARBA00023002"/>
    </source>
</evidence>
<keyword evidence="3 4" id="KW-0560">Oxidoreductase</keyword>
<dbReference type="OrthoDB" id="9774675at2"/>
<evidence type="ECO:0000256" key="1">
    <source>
        <dbReference type="ARBA" id="ARBA00004829"/>
    </source>
</evidence>
<dbReference type="SUPFAM" id="SSF51905">
    <property type="entry name" value="FAD/NAD(P)-binding domain"/>
    <property type="match status" value="1"/>
</dbReference>
<evidence type="ECO:0000256" key="2">
    <source>
        <dbReference type="ARBA" id="ARBA00022746"/>
    </source>
</evidence>